<keyword evidence="5" id="KW-0539">Nucleus</keyword>
<dbReference type="GeneID" id="63723640"/>
<dbReference type="VEuPathDB" id="FungiDB:ASPVEDRAFT_147553"/>
<evidence type="ECO:0000313" key="8">
    <source>
        <dbReference type="EMBL" id="OJI98307.1"/>
    </source>
</evidence>
<feature type="domain" description="Zn(2)-C6 fungal-type" evidence="7">
    <location>
        <begin position="20"/>
        <end position="50"/>
    </location>
</feature>
<evidence type="ECO:0000259" key="7">
    <source>
        <dbReference type="PROSITE" id="PS50048"/>
    </source>
</evidence>
<dbReference type="CDD" id="cd12148">
    <property type="entry name" value="fungal_TF_MHR"/>
    <property type="match status" value="1"/>
</dbReference>
<evidence type="ECO:0000256" key="3">
    <source>
        <dbReference type="ARBA" id="ARBA00023125"/>
    </source>
</evidence>
<dbReference type="Gene3D" id="4.10.240.10">
    <property type="entry name" value="Zn(2)-C6 fungal-type DNA-binding domain"/>
    <property type="match status" value="1"/>
</dbReference>
<dbReference type="SUPFAM" id="SSF57701">
    <property type="entry name" value="Zn2/Cys6 DNA-binding domain"/>
    <property type="match status" value="1"/>
</dbReference>
<dbReference type="Proteomes" id="UP000184073">
    <property type="component" value="Unassembled WGS sequence"/>
</dbReference>
<keyword evidence="9" id="KW-1185">Reference proteome</keyword>
<keyword evidence="1" id="KW-0479">Metal-binding</keyword>
<dbReference type="STRING" id="1036611.A0A1L9P9V2"/>
<dbReference type="PROSITE" id="PS00463">
    <property type="entry name" value="ZN2_CY6_FUNGAL_1"/>
    <property type="match status" value="1"/>
</dbReference>
<dbReference type="InterPro" id="IPR001138">
    <property type="entry name" value="Zn2Cys6_DnaBD"/>
</dbReference>
<accession>A0A1L9P9V2</accession>
<dbReference type="SMART" id="SM00066">
    <property type="entry name" value="GAL4"/>
    <property type="match status" value="1"/>
</dbReference>
<evidence type="ECO:0000256" key="4">
    <source>
        <dbReference type="ARBA" id="ARBA00023163"/>
    </source>
</evidence>
<sequence length="615" mass="68049">MNPMNTTPERKGRVSRSSLACLPCRSRHLKCDGKRPCCSRCAETASDCEYAKSRRGGLSRAALAERRKCSAAVGGDSNLQPSPGIWQGHWMSRSTEADSPGSGGILHAISTGDEAADIASPAAAPVHMDNIASDTLINAYYTKFHRLHPFILPQKQLTRLYHDPSTQPRLRPLLAILRLIGWIMSSRRWSLSLNDYVVACFAEAAPTDPIMVQCRLLYSMVLFWHGHEADAKREMDMTVRLATDLQMYLQEFAVLHGGDDLVLRESWRRTWWMVYIIDAYYAGTLGTNKSDLWDIDITAELPCEEHEFESGEIPEPKSLNEFDCREFASDSTTFSSFAYLIGAIRCMALAMSTAPKSAGKQDPTHVLQAADSFLDGWRLLLPRNRKAIISKSGEIDELMFQAHGLTNIATIAIHRPFSDLKFNPVEDVSSCAREPPSDTPVLDIANIHTVRVLQSVEAQVRLLALPTRQFHHTPFITCMISGGTLALLSACKYLLQKEDLAIARGQLRMAIGCLKAMGEVWPRAARNVAEIQTIARRVLDLETGTASKSETPKSSKVPSLSDGEELGSSVPDVDALVNDTQIFPSFESIDSLGAWCNLSDLDLDVSWGFHNGFGF</sequence>
<organism evidence="8 9">
    <name type="scientific">Aspergillus versicolor CBS 583.65</name>
    <dbReference type="NCBI Taxonomy" id="1036611"/>
    <lineage>
        <taxon>Eukaryota</taxon>
        <taxon>Fungi</taxon>
        <taxon>Dikarya</taxon>
        <taxon>Ascomycota</taxon>
        <taxon>Pezizomycotina</taxon>
        <taxon>Eurotiomycetes</taxon>
        <taxon>Eurotiomycetidae</taxon>
        <taxon>Eurotiales</taxon>
        <taxon>Aspergillaceae</taxon>
        <taxon>Aspergillus</taxon>
        <taxon>Aspergillus subgen. Nidulantes</taxon>
    </lineage>
</organism>
<name>A0A1L9P9V2_ASPVE</name>
<dbReference type="EMBL" id="KV878126">
    <property type="protein sequence ID" value="OJI98307.1"/>
    <property type="molecule type" value="Genomic_DNA"/>
</dbReference>
<evidence type="ECO:0000256" key="1">
    <source>
        <dbReference type="ARBA" id="ARBA00022723"/>
    </source>
</evidence>
<dbReference type="GO" id="GO:0008270">
    <property type="term" value="F:zinc ion binding"/>
    <property type="evidence" value="ECO:0007669"/>
    <property type="project" value="InterPro"/>
</dbReference>
<feature type="region of interest" description="Disordered" evidence="6">
    <location>
        <begin position="545"/>
        <end position="568"/>
    </location>
</feature>
<protein>
    <recommendedName>
        <fullName evidence="7">Zn(2)-C6 fungal-type domain-containing protein</fullName>
    </recommendedName>
</protein>
<dbReference type="GO" id="GO:0003677">
    <property type="term" value="F:DNA binding"/>
    <property type="evidence" value="ECO:0007669"/>
    <property type="project" value="UniProtKB-KW"/>
</dbReference>
<evidence type="ECO:0000256" key="6">
    <source>
        <dbReference type="SAM" id="MobiDB-lite"/>
    </source>
</evidence>
<dbReference type="SMART" id="SM00906">
    <property type="entry name" value="Fungal_trans"/>
    <property type="match status" value="1"/>
</dbReference>
<dbReference type="PANTHER" id="PTHR47431:SF4">
    <property type="entry name" value="ZN(II)2CYS6 TRANSCRIPTION FACTOR (EUROFUNG)"/>
    <property type="match status" value="1"/>
</dbReference>
<dbReference type="GO" id="GO:0006351">
    <property type="term" value="P:DNA-templated transcription"/>
    <property type="evidence" value="ECO:0007669"/>
    <property type="project" value="InterPro"/>
</dbReference>
<dbReference type="InterPro" id="IPR036864">
    <property type="entry name" value="Zn2-C6_fun-type_DNA-bd_sf"/>
</dbReference>
<dbReference type="AlphaFoldDB" id="A0A1L9P9V2"/>
<dbReference type="OrthoDB" id="2399539at2759"/>
<feature type="compositionally biased region" description="Polar residues" evidence="6">
    <location>
        <begin position="545"/>
        <end position="558"/>
    </location>
</feature>
<evidence type="ECO:0000313" key="9">
    <source>
        <dbReference type="Proteomes" id="UP000184073"/>
    </source>
</evidence>
<dbReference type="InterPro" id="IPR007219">
    <property type="entry name" value="XnlR_reg_dom"/>
</dbReference>
<dbReference type="CDD" id="cd00067">
    <property type="entry name" value="GAL4"/>
    <property type="match status" value="1"/>
</dbReference>
<keyword evidence="4" id="KW-0804">Transcription</keyword>
<gene>
    <name evidence="8" type="ORF">ASPVEDRAFT_147553</name>
</gene>
<proteinExistence type="predicted"/>
<reference evidence="9" key="1">
    <citation type="journal article" date="2017" name="Genome Biol.">
        <title>Comparative genomics reveals high biological diversity and specific adaptations in the industrially and medically important fungal genus Aspergillus.</title>
        <authorList>
            <person name="de Vries R.P."/>
            <person name="Riley R."/>
            <person name="Wiebenga A."/>
            <person name="Aguilar-Osorio G."/>
            <person name="Amillis S."/>
            <person name="Uchima C.A."/>
            <person name="Anderluh G."/>
            <person name="Asadollahi M."/>
            <person name="Askin M."/>
            <person name="Barry K."/>
            <person name="Battaglia E."/>
            <person name="Bayram O."/>
            <person name="Benocci T."/>
            <person name="Braus-Stromeyer S.A."/>
            <person name="Caldana C."/>
            <person name="Canovas D."/>
            <person name="Cerqueira G.C."/>
            <person name="Chen F."/>
            <person name="Chen W."/>
            <person name="Choi C."/>
            <person name="Clum A."/>
            <person name="Dos Santos R.A."/>
            <person name="Damasio A.R."/>
            <person name="Diallinas G."/>
            <person name="Emri T."/>
            <person name="Fekete E."/>
            <person name="Flipphi M."/>
            <person name="Freyberg S."/>
            <person name="Gallo A."/>
            <person name="Gournas C."/>
            <person name="Habgood R."/>
            <person name="Hainaut M."/>
            <person name="Harispe M.L."/>
            <person name="Henrissat B."/>
            <person name="Hilden K.S."/>
            <person name="Hope R."/>
            <person name="Hossain A."/>
            <person name="Karabika E."/>
            <person name="Karaffa L."/>
            <person name="Karanyi Z."/>
            <person name="Krasevec N."/>
            <person name="Kuo A."/>
            <person name="Kusch H."/>
            <person name="LaButti K."/>
            <person name="Lagendijk E.L."/>
            <person name="Lapidus A."/>
            <person name="Levasseur A."/>
            <person name="Lindquist E."/>
            <person name="Lipzen A."/>
            <person name="Logrieco A.F."/>
            <person name="MacCabe A."/>
            <person name="Maekelae M.R."/>
            <person name="Malavazi I."/>
            <person name="Melin P."/>
            <person name="Meyer V."/>
            <person name="Mielnichuk N."/>
            <person name="Miskei M."/>
            <person name="Molnar A.P."/>
            <person name="Mule G."/>
            <person name="Ngan C.Y."/>
            <person name="Orejas M."/>
            <person name="Orosz E."/>
            <person name="Ouedraogo J.P."/>
            <person name="Overkamp K.M."/>
            <person name="Park H.-S."/>
            <person name="Perrone G."/>
            <person name="Piumi F."/>
            <person name="Punt P.J."/>
            <person name="Ram A.F."/>
            <person name="Ramon A."/>
            <person name="Rauscher S."/>
            <person name="Record E."/>
            <person name="Riano-Pachon D.M."/>
            <person name="Robert V."/>
            <person name="Roehrig J."/>
            <person name="Ruller R."/>
            <person name="Salamov A."/>
            <person name="Salih N.S."/>
            <person name="Samson R.A."/>
            <person name="Sandor E."/>
            <person name="Sanguinetti M."/>
            <person name="Schuetze T."/>
            <person name="Sepcic K."/>
            <person name="Shelest E."/>
            <person name="Sherlock G."/>
            <person name="Sophianopoulou V."/>
            <person name="Squina F.M."/>
            <person name="Sun H."/>
            <person name="Susca A."/>
            <person name="Todd R.B."/>
            <person name="Tsang A."/>
            <person name="Unkles S.E."/>
            <person name="van de Wiele N."/>
            <person name="van Rossen-Uffink D."/>
            <person name="Oliveira J.V."/>
            <person name="Vesth T.C."/>
            <person name="Visser J."/>
            <person name="Yu J.-H."/>
            <person name="Zhou M."/>
            <person name="Andersen M.R."/>
            <person name="Archer D.B."/>
            <person name="Baker S.E."/>
            <person name="Benoit I."/>
            <person name="Brakhage A.A."/>
            <person name="Braus G.H."/>
            <person name="Fischer R."/>
            <person name="Frisvad J.C."/>
            <person name="Goldman G.H."/>
            <person name="Houbraken J."/>
            <person name="Oakley B."/>
            <person name="Pocsi I."/>
            <person name="Scazzocchio C."/>
            <person name="Seiboth B."/>
            <person name="vanKuyk P.A."/>
            <person name="Wortman J."/>
            <person name="Dyer P.S."/>
            <person name="Grigoriev I.V."/>
        </authorList>
    </citation>
    <scope>NUCLEOTIDE SEQUENCE [LARGE SCALE GENOMIC DNA]</scope>
    <source>
        <strain evidence="9">CBS 583.65</strain>
    </source>
</reference>
<dbReference type="RefSeq" id="XP_040664070.1">
    <property type="nucleotide sequence ID" value="XM_040808129.1"/>
</dbReference>
<evidence type="ECO:0000256" key="2">
    <source>
        <dbReference type="ARBA" id="ARBA00023015"/>
    </source>
</evidence>
<dbReference type="PANTHER" id="PTHR47431">
    <property type="entry name" value="ZN(II)2CYS6 TRANSCRIPTION FACTOR (EUROFUNG)-RELATED"/>
    <property type="match status" value="1"/>
</dbReference>
<keyword evidence="2" id="KW-0805">Transcription regulation</keyword>
<dbReference type="Pfam" id="PF00172">
    <property type="entry name" value="Zn_clus"/>
    <property type="match status" value="1"/>
</dbReference>
<dbReference type="GO" id="GO:0000981">
    <property type="term" value="F:DNA-binding transcription factor activity, RNA polymerase II-specific"/>
    <property type="evidence" value="ECO:0007669"/>
    <property type="project" value="InterPro"/>
</dbReference>
<dbReference type="PROSITE" id="PS50048">
    <property type="entry name" value="ZN2_CY6_FUNGAL_2"/>
    <property type="match status" value="1"/>
</dbReference>
<evidence type="ECO:0000256" key="5">
    <source>
        <dbReference type="ARBA" id="ARBA00023242"/>
    </source>
</evidence>
<dbReference type="Pfam" id="PF04082">
    <property type="entry name" value="Fungal_trans"/>
    <property type="match status" value="1"/>
</dbReference>
<keyword evidence="3" id="KW-0238">DNA-binding</keyword>